<dbReference type="PANTHER" id="PTHR34568">
    <property type="entry name" value="RRM DOMAIN-CONTAINING PROTEIN"/>
    <property type="match status" value="1"/>
</dbReference>
<reference evidence="3 4" key="1">
    <citation type="submission" date="2019-09" db="EMBL/GenBank/DDBJ databases">
        <authorList>
            <person name="Ou C."/>
        </authorList>
    </citation>
    <scope>NUCLEOTIDE SEQUENCE [LARGE SCALE GENOMIC DNA]</scope>
    <source>
        <strain evidence="3">S2</strain>
        <tissue evidence="3">Leaf</tissue>
    </source>
</reference>
<evidence type="ECO:0000313" key="4">
    <source>
        <dbReference type="Proteomes" id="UP000327157"/>
    </source>
</evidence>
<dbReference type="PANTHER" id="PTHR34568:SF1">
    <property type="entry name" value="DNA BINDING PROTEIN"/>
    <property type="match status" value="1"/>
</dbReference>
<dbReference type="Pfam" id="PF25896">
    <property type="entry name" value="HTH_AT3G52170"/>
    <property type="match status" value="1"/>
</dbReference>
<feature type="compositionally biased region" description="Basic and acidic residues" evidence="1">
    <location>
        <begin position="401"/>
        <end position="411"/>
    </location>
</feature>
<reference evidence="3 4" key="3">
    <citation type="submission" date="2019-11" db="EMBL/GenBank/DDBJ databases">
        <title>A de novo genome assembly of a pear dwarfing rootstock.</title>
        <authorList>
            <person name="Wang F."/>
            <person name="Wang J."/>
            <person name="Li S."/>
            <person name="Zhang Y."/>
            <person name="Fang M."/>
            <person name="Ma L."/>
            <person name="Zhao Y."/>
            <person name="Jiang S."/>
        </authorList>
    </citation>
    <scope>NUCLEOTIDE SEQUENCE [LARGE SCALE GENOMIC DNA]</scope>
    <source>
        <strain evidence="3">S2</strain>
        <tissue evidence="3">Leaf</tissue>
    </source>
</reference>
<dbReference type="Proteomes" id="UP000327157">
    <property type="component" value="Chromosome 7"/>
</dbReference>
<evidence type="ECO:0000256" key="1">
    <source>
        <dbReference type="SAM" id="MobiDB-lite"/>
    </source>
</evidence>
<name>A0A5N5EWC3_9ROSA</name>
<dbReference type="EMBL" id="SMOL01000781">
    <property type="protein sequence ID" value="KAB2595057.1"/>
    <property type="molecule type" value="Genomic_DNA"/>
</dbReference>
<protein>
    <recommendedName>
        <fullName evidence="2">AT3G52170-like helix-turn-helix domain-containing protein</fullName>
    </recommendedName>
</protein>
<dbReference type="AlphaFoldDB" id="A0A5N5EWC3"/>
<keyword evidence="4" id="KW-1185">Reference proteome</keyword>
<organism evidence="3 4">
    <name type="scientific">Pyrus ussuriensis x Pyrus communis</name>
    <dbReference type="NCBI Taxonomy" id="2448454"/>
    <lineage>
        <taxon>Eukaryota</taxon>
        <taxon>Viridiplantae</taxon>
        <taxon>Streptophyta</taxon>
        <taxon>Embryophyta</taxon>
        <taxon>Tracheophyta</taxon>
        <taxon>Spermatophyta</taxon>
        <taxon>Magnoliopsida</taxon>
        <taxon>eudicotyledons</taxon>
        <taxon>Gunneridae</taxon>
        <taxon>Pentapetalae</taxon>
        <taxon>rosids</taxon>
        <taxon>fabids</taxon>
        <taxon>Rosales</taxon>
        <taxon>Rosaceae</taxon>
        <taxon>Amygdaloideae</taxon>
        <taxon>Maleae</taxon>
        <taxon>Pyrus</taxon>
    </lineage>
</organism>
<evidence type="ECO:0000259" key="2">
    <source>
        <dbReference type="Pfam" id="PF25896"/>
    </source>
</evidence>
<comment type="caution">
    <text evidence="3">The sequence shown here is derived from an EMBL/GenBank/DDBJ whole genome shotgun (WGS) entry which is preliminary data.</text>
</comment>
<dbReference type="OrthoDB" id="787154at2759"/>
<evidence type="ECO:0000313" key="3">
    <source>
        <dbReference type="EMBL" id="KAB2595057.1"/>
    </source>
</evidence>
<feature type="domain" description="AT3G52170-like helix-turn-helix" evidence="2">
    <location>
        <begin position="31"/>
        <end position="79"/>
    </location>
</feature>
<sequence>MHSVKGSWVGQTFALAKNNESEGRRSRIRRSKEERKAMVESFIKKYQKLNNGSFPSLNLTHKEVGGSFYTVREIVRDIIQENRVLGPAKFTVEEQTVDQFWEHNPLGTIAAEPQNSLSVSSNESQFVTNKNQGAIEELVFASDGHLVRPESQMFENGRMINATQVEVNDREFNELKSTELEVNGPVEIEKHVAVESIVSNGHCTEPEYLSFGSGQINGSEVDMKVKEREEQTYTELQTVEPLEAKKNGEEVLATSRPKVTPIAADVMVETFPLKPVTRKPESLDGSLQVVADLTKSTEDKGTRAMESACVDSSPVDTLSSMKGMDDNVEINLSSPLVENKSSPVDEALGHAIDPSLESSNSSTFNEGIVHETGSTDLSVKSPHKDVPTSEIFEQSQLTEGSKADKAPDSLHAKNINGTSGSSELLKTKEVLVVEDEVDVQTSGSLMKGSKPTLDRINLESWEGASKKSKRPEGNPLWDVFKAFLDAFVKFWSE</sequence>
<gene>
    <name evidence="3" type="ORF">D8674_030507</name>
</gene>
<feature type="region of interest" description="Disordered" evidence="1">
    <location>
        <begin position="393"/>
        <end position="419"/>
    </location>
</feature>
<accession>A0A5N5EWC3</accession>
<dbReference type="InterPro" id="IPR058942">
    <property type="entry name" value="AT3G52170-like"/>
</dbReference>
<proteinExistence type="predicted"/>
<reference evidence="4" key="2">
    <citation type="submission" date="2019-10" db="EMBL/GenBank/DDBJ databases">
        <title>A de novo genome assembly of a pear dwarfing rootstock.</title>
        <authorList>
            <person name="Wang F."/>
            <person name="Wang J."/>
            <person name="Li S."/>
            <person name="Zhang Y."/>
            <person name="Fang M."/>
            <person name="Ma L."/>
            <person name="Zhao Y."/>
            <person name="Jiang S."/>
        </authorList>
    </citation>
    <scope>NUCLEOTIDE SEQUENCE [LARGE SCALE GENOMIC DNA]</scope>
</reference>
<dbReference type="InterPro" id="IPR058941">
    <property type="entry name" value="HTH_AT3G52170-like"/>
</dbReference>